<gene>
    <name evidence="1" type="ORF">E9998_19990</name>
</gene>
<dbReference type="Proteomes" id="UP000305792">
    <property type="component" value="Unassembled WGS sequence"/>
</dbReference>
<sequence length="190" mass="20096">MPGYTRNKLIPFSLPGEAPDDPAQSRDRAEAIDAAMVAQDAEIAALEAQLVPAEASVILLGDQSTTSSASTRLQFNTTEYDDSSMWNGTLFQMEITGATAGTYNITAQVCWATNASGHRAFNLMVSGARKAAPLMLPASSLATRVGISRNFRLVAGDTVYVESYQSSGGALNTTGSTTNNTFLSLARLHP</sequence>
<dbReference type="Gene3D" id="2.60.120.40">
    <property type="match status" value="1"/>
</dbReference>
<proteinExistence type="predicted"/>
<comment type="caution">
    <text evidence="1">The sequence shown here is derived from an EMBL/GenBank/DDBJ whole genome shotgun (WGS) entry which is preliminary data.</text>
</comment>
<protein>
    <recommendedName>
        <fullName evidence="3">C1q domain-containing protein</fullName>
    </recommendedName>
</protein>
<evidence type="ECO:0000313" key="1">
    <source>
        <dbReference type="EMBL" id="THV26015.1"/>
    </source>
</evidence>
<dbReference type="EMBL" id="STGX01000016">
    <property type="protein sequence ID" value="THV26015.1"/>
    <property type="molecule type" value="Genomic_DNA"/>
</dbReference>
<keyword evidence="2" id="KW-1185">Reference proteome</keyword>
<organism evidence="1 2">
    <name type="scientific">Glycomyces paridis</name>
    <dbReference type="NCBI Taxonomy" id="2126555"/>
    <lineage>
        <taxon>Bacteria</taxon>
        <taxon>Bacillati</taxon>
        <taxon>Actinomycetota</taxon>
        <taxon>Actinomycetes</taxon>
        <taxon>Glycomycetales</taxon>
        <taxon>Glycomycetaceae</taxon>
        <taxon>Glycomyces</taxon>
    </lineage>
</organism>
<evidence type="ECO:0008006" key="3">
    <source>
        <dbReference type="Google" id="ProtNLM"/>
    </source>
</evidence>
<dbReference type="OrthoDB" id="3469224at2"/>
<name>A0A4S8P8V0_9ACTN</name>
<dbReference type="InterPro" id="IPR008983">
    <property type="entry name" value="Tumour_necrosis_fac-like_dom"/>
</dbReference>
<evidence type="ECO:0000313" key="2">
    <source>
        <dbReference type="Proteomes" id="UP000305792"/>
    </source>
</evidence>
<dbReference type="RefSeq" id="WP_136531463.1">
    <property type="nucleotide sequence ID" value="NZ_STGX01000016.1"/>
</dbReference>
<accession>A0A4S8P8V0</accession>
<reference evidence="1 2" key="1">
    <citation type="journal article" date="2018" name="Int. J. Syst. Evol. Microbiol.">
        <title>Glycomyces paridis sp. nov., isolated from the medicinal plant Paris polyphylla.</title>
        <authorList>
            <person name="Fang X.M."/>
            <person name="Bai J.L."/>
            <person name="Su J."/>
            <person name="Zhao L.L."/>
            <person name="Liu H.Y."/>
            <person name="Ma B.P."/>
            <person name="Zhang Y.Q."/>
            <person name="Yu L.Y."/>
        </authorList>
    </citation>
    <scope>NUCLEOTIDE SEQUENCE [LARGE SCALE GENOMIC DNA]</scope>
    <source>
        <strain evidence="1 2">CPCC 204357</strain>
    </source>
</reference>
<dbReference type="AlphaFoldDB" id="A0A4S8P8V0"/>